<sequence length="406" mass="45066">MTVAHASRAHAKLSASGSKRWLSCPGSVGLEAMFTREDNSDFAAEGTAAHELSEIHLAFLFNHITKAQHKKKLDAAKKGQFYSQEMEDHVQTYMDVVIERINEARAKTPDAKILFEERLDFSPWVPEGFGTGDVVIIADGTLEVIDLKYGKGVPVSAEDNSQLRLYGLGAINGFSFLYDVQIVRMTIVQPRLDSVSTEEMTAEALLKWADEVVKPGADLAVTGKGPTAAGDHCKFCKARSECRTRAFANLELLEHEFKEPPLLSLEELADIRGKIDKLVSWAGDVKDHMHEQAEKNGVRYPGWKLVEGRSNRIYSDKEAVKFTLEQAIKQKHFGQHFKPESIFKPQELVGIGEMEKVVGKKMFGEMLSDLIIKPAGKPTLVEESDKRPELSSLASIESDFAEMGAD</sequence>
<protein>
    <submittedName>
        <fullName evidence="1">Nuclease</fullName>
    </submittedName>
</protein>
<accession>A0A3G9J7L1</accession>
<dbReference type="Proteomes" id="UP000275368">
    <property type="component" value="Chromosome"/>
</dbReference>
<evidence type="ECO:0000313" key="2">
    <source>
        <dbReference type="Proteomes" id="UP000275368"/>
    </source>
</evidence>
<dbReference type="InterPro" id="IPR011604">
    <property type="entry name" value="PDDEXK-like_dom_sf"/>
</dbReference>
<dbReference type="InterPro" id="IPR021229">
    <property type="entry name" value="DUF2800"/>
</dbReference>
<dbReference type="AlphaFoldDB" id="A0A3G9J7L1"/>
<name>A0A3G9J7L1_9BACL</name>
<organism evidence="1 2">
    <name type="scientific">Paenibacillus baekrokdamisoli</name>
    <dbReference type="NCBI Taxonomy" id="1712516"/>
    <lineage>
        <taxon>Bacteria</taxon>
        <taxon>Bacillati</taxon>
        <taxon>Bacillota</taxon>
        <taxon>Bacilli</taxon>
        <taxon>Bacillales</taxon>
        <taxon>Paenibacillaceae</taxon>
        <taxon>Paenibacillus</taxon>
    </lineage>
</organism>
<dbReference type="Gene3D" id="3.90.320.10">
    <property type="match status" value="1"/>
</dbReference>
<dbReference type="KEGG" id="pbk:Back11_11430"/>
<gene>
    <name evidence="1" type="ORF">Back11_11430</name>
</gene>
<dbReference type="Pfam" id="PF10926">
    <property type="entry name" value="DUF2800"/>
    <property type="match status" value="1"/>
</dbReference>
<proteinExistence type="predicted"/>
<dbReference type="OrthoDB" id="9766061at2"/>
<dbReference type="EMBL" id="AP019308">
    <property type="protein sequence ID" value="BBH19798.1"/>
    <property type="molecule type" value="Genomic_DNA"/>
</dbReference>
<reference evidence="1 2" key="1">
    <citation type="submission" date="2018-11" db="EMBL/GenBank/DDBJ databases">
        <title>Complete genome sequence of Paenibacillus baekrokdamisoli strain KCTC 33723.</title>
        <authorList>
            <person name="Kang S.W."/>
            <person name="Lee K.C."/>
            <person name="Kim K.K."/>
            <person name="Kim J.S."/>
            <person name="Kim D.S."/>
            <person name="Ko S.H."/>
            <person name="Yang S.H."/>
            <person name="Lee J.S."/>
        </authorList>
    </citation>
    <scope>NUCLEOTIDE SEQUENCE [LARGE SCALE GENOMIC DNA]</scope>
    <source>
        <strain evidence="1 2">KCTC 33723</strain>
    </source>
</reference>
<evidence type="ECO:0000313" key="1">
    <source>
        <dbReference type="EMBL" id="BBH19798.1"/>
    </source>
</evidence>
<keyword evidence="2" id="KW-1185">Reference proteome</keyword>
<dbReference type="RefSeq" id="WP_125654405.1">
    <property type="nucleotide sequence ID" value="NZ_AP019308.1"/>
</dbReference>